<proteinExistence type="predicted"/>
<keyword evidence="1" id="KW-0147">Chitin-binding</keyword>
<evidence type="ECO:0000256" key="1">
    <source>
        <dbReference type="ARBA" id="ARBA00022669"/>
    </source>
</evidence>
<feature type="non-terminal residue" evidence="4">
    <location>
        <position position="109"/>
    </location>
</feature>
<keyword evidence="2" id="KW-0843">Virulence</keyword>
<protein>
    <recommendedName>
        <fullName evidence="3">LysM domain-containing protein</fullName>
    </recommendedName>
</protein>
<accession>A0AAD7G608</accession>
<sequence>CPQTYTVMSGNTCLLIESKTGVSDAQLHALDPSINSPCTGTFPFHLCMSIVADFTYNVVSGDTCVSIESKTGVSDSQLHVLNPPINGGCTNLQIGQVLCITGGWGVSSR</sequence>
<dbReference type="InterPro" id="IPR052210">
    <property type="entry name" value="LysM1-like"/>
</dbReference>
<dbReference type="InterPro" id="IPR018392">
    <property type="entry name" value="LysM"/>
</dbReference>
<dbReference type="PROSITE" id="PS51782">
    <property type="entry name" value="LYSM"/>
    <property type="match status" value="1"/>
</dbReference>
<dbReference type="SMART" id="SM00257">
    <property type="entry name" value="LysM"/>
    <property type="match status" value="1"/>
</dbReference>
<reference evidence="4" key="1">
    <citation type="submission" date="2023-03" db="EMBL/GenBank/DDBJ databases">
        <title>Massive genome expansion in bonnet fungi (Mycena s.s.) driven by repeated elements and novel gene families across ecological guilds.</title>
        <authorList>
            <consortium name="Lawrence Berkeley National Laboratory"/>
            <person name="Harder C.B."/>
            <person name="Miyauchi S."/>
            <person name="Viragh M."/>
            <person name="Kuo A."/>
            <person name="Thoen E."/>
            <person name="Andreopoulos B."/>
            <person name="Lu D."/>
            <person name="Skrede I."/>
            <person name="Drula E."/>
            <person name="Henrissat B."/>
            <person name="Morin E."/>
            <person name="Kohler A."/>
            <person name="Barry K."/>
            <person name="LaButti K."/>
            <person name="Morin E."/>
            <person name="Salamov A."/>
            <person name="Lipzen A."/>
            <person name="Mereny Z."/>
            <person name="Hegedus B."/>
            <person name="Baldrian P."/>
            <person name="Stursova M."/>
            <person name="Weitz H."/>
            <person name="Taylor A."/>
            <person name="Grigoriev I.V."/>
            <person name="Nagy L.G."/>
            <person name="Martin F."/>
            <person name="Kauserud H."/>
        </authorList>
    </citation>
    <scope>NUCLEOTIDE SEQUENCE</scope>
    <source>
        <strain evidence="4">CBHHK067</strain>
    </source>
</reference>
<dbReference type="GO" id="GO:0008061">
    <property type="term" value="F:chitin binding"/>
    <property type="evidence" value="ECO:0007669"/>
    <property type="project" value="UniProtKB-KW"/>
</dbReference>
<dbReference type="InterPro" id="IPR036779">
    <property type="entry name" value="LysM_dom_sf"/>
</dbReference>
<dbReference type="CDD" id="cd00118">
    <property type="entry name" value="LysM"/>
    <property type="match status" value="1"/>
</dbReference>
<gene>
    <name evidence="4" type="ORF">B0H17DRAFT_949075</name>
</gene>
<evidence type="ECO:0000313" key="4">
    <source>
        <dbReference type="EMBL" id="KAJ7669789.1"/>
    </source>
</evidence>
<evidence type="ECO:0000259" key="3">
    <source>
        <dbReference type="PROSITE" id="PS51782"/>
    </source>
</evidence>
<dbReference type="Gene3D" id="3.10.350.10">
    <property type="entry name" value="LysM domain"/>
    <property type="match status" value="2"/>
</dbReference>
<dbReference type="Pfam" id="PF01476">
    <property type="entry name" value="LysM"/>
    <property type="match status" value="1"/>
</dbReference>
<feature type="domain" description="LysM" evidence="3">
    <location>
        <begin position="54"/>
        <end position="100"/>
    </location>
</feature>
<dbReference type="Proteomes" id="UP001221757">
    <property type="component" value="Unassembled WGS sequence"/>
</dbReference>
<evidence type="ECO:0000256" key="2">
    <source>
        <dbReference type="ARBA" id="ARBA00023026"/>
    </source>
</evidence>
<dbReference type="PANTHER" id="PTHR34997:SF1">
    <property type="entry name" value="PEPTIDOGLYCAN-BINDING LYSIN DOMAIN"/>
    <property type="match status" value="1"/>
</dbReference>
<organism evidence="4 5">
    <name type="scientific">Mycena rosella</name>
    <name type="common">Pink bonnet</name>
    <name type="synonym">Agaricus rosellus</name>
    <dbReference type="NCBI Taxonomy" id="1033263"/>
    <lineage>
        <taxon>Eukaryota</taxon>
        <taxon>Fungi</taxon>
        <taxon>Dikarya</taxon>
        <taxon>Basidiomycota</taxon>
        <taxon>Agaricomycotina</taxon>
        <taxon>Agaricomycetes</taxon>
        <taxon>Agaricomycetidae</taxon>
        <taxon>Agaricales</taxon>
        <taxon>Marasmiineae</taxon>
        <taxon>Mycenaceae</taxon>
        <taxon>Mycena</taxon>
    </lineage>
</organism>
<name>A0AAD7G608_MYCRO</name>
<keyword evidence="5" id="KW-1185">Reference proteome</keyword>
<dbReference type="PANTHER" id="PTHR34997">
    <property type="entry name" value="AM15"/>
    <property type="match status" value="1"/>
</dbReference>
<evidence type="ECO:0000313" key="5">
    <source>
        <dbReference type="Proteomes" id="UP001221757"/>
    </source>
</evidence>
<dbReference type="AlphaFoldDB" id="A0AAD7G608"/>
<comment type="caution">
    <text evidence="4">The sequence shown here is derived from an EMBL/GenBank/DDBJ whole genome shotgun (WGS) entry which is preliminary data.</text>
</comment>
<dbReference type="EMBL" id="JARKIE010000184">
    <property type="protein sequence ID" value="KAJ7669789.1"/>
    <property type="molecule type" value="Genomic_DNA"/>
</dbReference>
<dbReference type="SUPFAM" id="SSF54106">
    <property type="entry name" value="LysM domain"/>
    <property type="match status" value="1"/>
</dbReference>